<protein>
    <submittedName>
        <fullName evidence="6">Conjugal transfer protein TraT</fullName>
    </submittedName>
</protein>
<dbReference type="Proteomes" id="UP000382436">
    <property type="component" value="Unassembled WGS sequence"/>
</dbReference>
<evidence type="ECO:0000313" key="7">
    <source>
        <dbReference type="Proteomes" id="UP000382436"/>
    </source>
</evidence>
<comment type="caution">
    <text evidence="6">The sequence shown here is derived from an EMBL/GenBank/DDBJ whole genome shotgun (WGS) entry which is preliminary data.</text>
</comment>
<dbReference type="Pfam" id="PF05818">
    <property type="entry name" value="TraT"/>
    <property type="match status" value="1"/>
</dbReference>
<accession>A0A644SA32</accession>
<keyword evidence="4" id="KW-0564">Palmitate</keyword>
<evidence type="ECO:0000256" key="1">
    <source>
        <dbReference type="ARBA" id="ARBA00004459"/>
    </source>
</evidence>
<organism evidence="6 7">
    <name type="scientific">Campylobacter coli</name>
    <dbReference type="NCBI Taxonomy" id="195"/>
    <lineage>
        <taxon>Bacteria</taxon>
        <taxon>Pseudomonadati</taxon>
        <taxon>Campylobacterota</taxon>
        <taxon>Epsilonproteobacteria</taxon>
        <taxon>Campylobacterales</taxon>
        <taxon>Campylobacteraceae</taxon>
        <taxon>Campylobacter</taxon>
    </lineage>
</organism>
<keyword evidence="2" id="KW-0732">Signal</keyword>
<comment type="subcellular location">
    <subcellularLocation>
        <location evidence="1">Cell outer membrane</location>
        <topology evidence="1">Lipid-anchor</topology>
    </subcellularLocation>
</comment>
<gene>
    <name evidence="6" type="ORF">BZ274_07985</name>
</gene>
<evidence type="ECO:0000256" key="3">
    <source>
        <dbReference type="ARBA" id="ARBA00023136"/>
    </source>
</evidence>
<proteinExistence type="predicted"/>
<dbReference type="GO" id="GO:0009279">
    <property type="term" value="C:cell outer membrane"/>
    <property type="evidence" value="ECO:0007669"/>
    <property type="project" value="UniProtKB-SubCell"/>
</dbReference>
<dbReference type="PIRSF" id="PIRSF002859">
    <property type="entry name" value="Lipo_traT"/>
    <property type="match status" value="1"/>
</dbReference>
<name>A0A644SA32_CAMCO</name>
<dbReference type="PROSITE" id="PS51257">
    <property type="entry name" value="PROKAR_LIPOPROTEIN"/>
    <property type="match status" value="1"/>
</dbReference>
<sequence length="260" mass="27140">MKVNKSILKVGLSSILAASLLTGCLTTTLQTNATMSQSIFLDPVAKEKRVVFLNIKNTSGHEVNLEPKLRSALEAKGYKIVDDPDKATYILSTNVLYCDKKQENNVAGGAAAAGATGVAISGYNGGGAGGMVAAGAAGALVGGLLGKLTEDTIWQMQVDINIKQKADGKVLTSSGNVSGQANVRDQKASGFLNSFGGSIRSDKVGQLNSNQINSTQQTYEGKYIEKNSIIFAEAVKTGLKLPEATPILENKIATQIAGLF</sequence>
<keyword evidence="3" id="KW-0472">Membrane</keyword>
<evidence type="ECO:0000313" key="6">
    <source>
        <dbReference type="EMBL" id="EAJ9198099.1"/>
    </source>
</evidence>
<dbReference type="AlphaFoldDB" id="A0A644SA32"/>
<evidence type="ECO:0000256" key="5">
    <source>
        <dbReference type="ARBA" id="ARBA00023288"/>
    </source>
</evidence>
<keyword evidence="5" id="KW-0449">Lipoprotein</keyword>
<reference evidence="6 7" key="1">
    <citation type="submission" date="2018-05" db="EMBL/GenBank/DDBJ databases">
        <authorList>
            <consortium name="PulseNet: The National Subtyping Network for Foodborne Disease Surveillance"/>
            <person name="Tarr C.L."/>
            <person name="Trees E."/>
            <person name="Katz L.S."/>
            <person name="Carleton-Romer H.A."/>
            <person name="Stroika S."/>
            <person name="Kucerova Z."/>
            <person name="Roache K.F."/>
            <person name="Sabol A.L."/>
            <person name="Besser J."/>
            <person name="Gerner-Smidt P."/>
        </authorList>
    </citation>
    <scope>NUCLEOTIDE SEQUENCE [LARGE SCALE GENOMIC DNA]</scope>
    <source>
        <strain evidence="6 7">PNUSAC001435</strain>
    </source>
</reference>
<evidence type="ECO:0000256" key="4">
    <source>
        <dbReference type="ARBA" id="ARBA00023139"/>
    </source>
</evidence>
<evidence type="ECO:0000256" key="2">
    <source>
        <dbReference type="ARBA" id="ARBA00022729"/>
    </source>
</evidence>
<dbReference type="InterPro" id="IPR008874">
    <property type="entry name" value="TraT_complement-R"/>
</dbReference>
<dbReference type="EMBL" id="AACBVJ010000017">
    <property type="protein sequence ID" value="EAJ9198099.1"/>
    <property type="molecule type" value="Genomic_DNA"/>
</dbReference>